<comment type="caution">
    <text evidence="1">The sequence shown here is derived from an EMBL/GenBank/DDBJ whole genome shotgun (WGS) entry which is preliminary data.</text>
</comment>
<gene>
    <name evidence="1" type="ORF">GN958_ATG16766</name>
</gene>
<proteinExistence type="predicted"/>
<protein>
    <submittedName>
        <fullName evidence="1">Uncharacterized protein</fullName>
    </submittedName>
</protein>
<sequence length="67" mass="7352">MTIVGAKLRTLTQLPPSTRKVELVKSMCADQVIDYTKDKWENVLASHSVDVLYDCGVVPSSWDGGAQ</sequence>
<dbReference type="AlphaFoldDB" id="A0A8S9U5D3"/>
<evidence type="ECO:0000313" key="1">
    <source>
        <dbReference type="EMBL" id="KAF4134084.1"/>
    </source>
</evidence>
<name>A0A8S9U5D3_PHYIN</name>
<evidence type="ECO:0000313" key="2">
    <source>
        <dbReference type="Proteomes" id="UP000704712"/>
    </source>
</evidence>
<dbReference type="EMBL" id="JAACNO010002339">
    <property type="protein sequence ID" value="KAF4134084.1"/>
    <property type="molecule type" value="Genomic_DNA"/>
</dbReference>
<reference evidence="1" key="1">
    <citation type="submission" date="2020-03" db="EMBL/GenBank/DDBJ databases">
        <title>Hybrid Assembly of Korean Phytophthora infestans isolates.</title>
        <authorList>
            <person name="Prokchorchik M."/>
            <person name="Lee Y."/>
            <person name="Seo J."/>
            <person name="Cho J.-H."/>
            <person name="Park Y.-E."/>
            <person name="Jang D.-C."/>
            <person name="Im J.-S."/>
            <person name="Choi J.-G."/>
            <person name="Park H.-J."/>
            <person name="Lee G.-B."/>
            <person name="Lee Y.-G."/>
            <person name="Hong S.-Y."/>
            <person name="Cho K."/>
            <person name="Sohn K.H."/>
        </authorList>
    </citation>
    <scope>NUCLEOTIDE SEQUENCE</scope>
    <source>
        <strain evidence="1">KR_2_A2</strain>
    </source>
</reference>
<dbReference type="Proteomes" id="UP000704712">
    <property type="component" value="Unassembled WGS sequence"/>
</dbReference>
<organism evidence="1 2">
    <name type="scientific">Phytophthora infestans</name>
    <name type="common">Potato late blight agent</name>
    <name type="synonym">Botrytis infestans</name>
    <dbReference type="NCBI Taxonomy" id="4787"/>
    <lineage>
        <taxon>Eukaryota</taxon>
        <taxon>Sar</taxon>
        <taxon>Stramenopiles</taxon>
        <taxon>Oomycota</taxon>
        <taxon>Peronosporomycetes</taxon>
        <taxon>Peronosporales</taxon>
        <taxon>Peronosporaceae</taxon>
        <taxon>Phytophthora</taxon>
    </lineage>
</organism>
<dbReference type="Gene3D" id="3.40.50.720">
    <property type="entry name" value="NAD(P)-binding Rossmann-like Domain"/>
    <property type="match status" value="1"/>
</dbReference>
<accession>A0A8S9U5D3</accession>